<evidence type="ECO:0000313" key="1">
    <source>
        <dbReference type="EMBL" id="DAE17506.1"/>
    </source>
</evidence>
<sequence>MGGSHIAGQPSGCLTHFRQRPADFILDNDFRFNS</sequence>
<reference evidence="1" key="1">
    <citation type="journal article" date="2021" name="Proc. Natl. Acad. Sci. U.S.A.">
        <title>A Catalog of Tens of Thousands of Viruses from Human Metagenomes Reveals Hidden Associations with Chronic Diseases.</title>
        <authorList>
            <person name="Tisza M.J."/>
            <person name="Buck C.B."/>
        </authorList>
    </citation>
    <scope>NUCLEOTIDE SEQUENCE</scope>
    <source>
        <strain evidence="1">CtoRD1</strain>
    </source>
</reference>
<organism evidence="1">
    <name type="scientific">Siphoviridae sp. ctoRD1</name>
    <dbReference type="NCBI Taxonomy" id="2825669"/>
    <lineage>
        <taxon>Viruses</taxon>
        <taxon>Duplodnaviria</taxon>
        <taxon>Heunggongvirae</taxon>
        <taxon>Uroviricota</taxon>
        <taxon>Caudoviricetes</taxon>
    </lineage>
</organism>
<accession>A0A8S5QEX8</accession>
<name>A0A8S5QEX8_9CAUD</name>
<dbReference type="EMBL" id="BK015641">
    <property type="protein sequence ID" value="DAE17506.1"/>
    <property type="molecule type" value="Genomic_DNA"/>
</dbReference>
<protein>
    <submittedName>
        <fullName evidence="1">RaCI2 inhibitor</fullName>
    </submittedName>
</protein>
<proteinExistence type="predicted"/>